<organism evidence="7 8">
    <name type="scientific">Eptatretus burgeri</name>
    <name type="common">Inshore hagfish</name>
    <dbReference type="NCBI Taxonomy" id="7764"/>
    <lineage>
        <taxon>Eukaryota</taxon>
        <taxon>Metazoa</taxon>
        <taxon>Chordata</taxon>
        <taxon>Craniata</taxon>
        <taxon>Vertebrata</taxon>
        <taxon>Cyclostomata</taxon>
        <taxon>Myxini</taxon>
        <taxon>Myxiniformes</taxon>
        <taxon>Myxinidae</taxon>
        <taxon>Eptatretinae</taxon>
        <taxon>Eptatretus</taxon>
    </lineage>
</organism>
<reference evidence="7" key="2">
    <citation type="submission" date="2025-09" db="UniProtKB">
        <authorList>
            <consortium name="Ensembl"/>
        </authorList>
    </citation>
    <scope>IDENTIFICATION</scope>
</reference>
<evidence type="ECO:0000313" key="7">
    <source>
        <dbReference type="Ensembl" id="ENSEBUP00000013481.1"/>
    </source>
</evidence>
<evidence type="ECO:0000256" key="2">
    <source>
        <dbReference type="ARBA" id="ARBA00022734"/>
    </source>
</evidence>
<evidence type="ECO:0000256" key="1">
    <source>
        <dbReference type="ARBA" id="ARBA00022679"/>
    </source>
</evidence>
<protein>
    <recommendedName>
        <fullName evidence="6">Ricin B lectin domain-containing protein</fullName>
    </recommendedName>
</protein>
<evidence type="ECO:0000256" key="5">
    <source>
        <dbReference type="SAM" id="MobiDB-lite"/>
    </source>
</evidence>
<dbReference type="Proteomes" id="UP000694388">
    <property type="component" value="Unplaced"/>
</dbReference>
<accession>A0A8C4WVD6</accession>
<dbReference type="Pfam" id="PF00652">
    <property type="entry name" value="Ricin_B_lectin"/>
    <property type="match status" value="1"/>
</dbReference>
<dbReference type="PANTHER" id="PTHR11675">
    <property type="entry name" value="N-ACETYLGALACTOSAMINYLTRANSFERASE"/>
    <property type="match status" value="1"/>
</dbReference>
<dbReference type="SMART" id="SM00458">
    <property type="entry name" value="RICIN"/>
    <property type="match status" value="1"/>
</dbReference>
<dbReference type="UniPathway" id="UPA00378"/>
<dbReference type="Gene3D" id="2.80.10.50">
    <property type="match status" value="1"/>
</dbReference>
<dbReference type="Gene3D" id="3.90.550.10">
    <property type="entry name" value="Spore Coat Polysaccharide Biosynthesis Protein SpsA, Chain A"/>
    <property type="match status" value="1"/>
</dbReference>
<keyword evidence="1" id="KW-0808">Transferase</keyword>
<keyword evidence="2" id="KW-0430">Lectin</keyword>
<dbReference type="InterPro" id="IPR000772">
    <property type="entry name" value="Ricin_B_lectin"/>
</dbReference>
<sequence length="380" mass="42308">MNNNKTTTTTTTTTRAPVLLSRRSRREIGSVQRRPSTFTYDSSASEGGPPCGPYLGCPAASAPILVFLDSHCEPNANWLPPLLERLQQSKQMVACPLLDSIDHGTFEYRTQRGGPRKGAFDWNLDYKRLPLPSTQPQYLPYSTAVLGGVFAVWREYFEKIGGYDPGLEVMGGENLALSFKVWMCGGRIEEVPCSRVGHVFKKFLPYTIQPVSGSGSVILQNLKRVAETWMDDYAEVVYRFKPALRAAHSSNVPSERIALQGLSCHNFSWYLSEVAPEVTEYFPIVEPPALTSGKQNITFSWRGELRGSLGGCLDATHPGARVKTLPCHGERGNQLWRYKQEKQQVYHPASNSCLVAEGDGQTELSVQICDLDLTNQQWVL</sequence>
<dbReference type="Ensembl" id="ENSEBUT00000014057.1">
    <property type="protein sequence ID" value="ENSEBUP00000013481.1"/>
    <property type="gene ID" value="ENSEBUG00000008510.1"/>
</dbReference>
<dbReference type="Pfam" id="PF02709">
    <property type="entry name" value="Glyco_transf_7C"/>
    <property type="match status" value="1"/>
</dbReference>
<dbReference type="GO" id="GO:0030246">
    <property type="term" value="F:carbohydrate binding"/>
    <property type="evidence" value="ECO:0007669"/>
    <property type="project" value="UniProtKB-KW"/>
</dbReference>
<dbReference type="InterPro" id="IPR029044">
    <property type="entry name" value="Nucleotide-diphossugar_trans"/>
</dbReference>
<feature type="compositionally biased region" description="Polar residues" evidence="5">
    <location>
        <begin position="33"/>
        <end position="45"/>
    </location>
</feature>
<evidence type="ECO:0000313" key="8">
    <source>
        <dbReference type="Proteomes" id="UP000694388"/>
    </source>
</evidence>
<reference evidence="7" key="1">
    <citation type="submission" date="2025-08" db="UniProtKB">
        <authorList>
            <consortium name="Ensembl"/>
        </authorList>
    </citation>
    <scope>IDENTIFICATION</scope>
</reference>
<dbReference type="GO" id="GO:0004653">
    <property type="term" value="F:polypeptide N-acetylgalactosaminyltransferase activity"/>
    <property type="evidence" value="ECO:0007669"/>
    <property type="project" value="TreeGrafter"/>
</dbReference>
<name>A0A8C4WVD6_EPTBU</name>
<dbReference type="GO" id="GO:0005794">
    <property type="term" value="C:Golgi apparatus"/>
    <property type="evidence" value="ECO:0007669"/>
    <property type="project" value="TreeGrafter"/>
</dbReference>
<dbReference type="GO" id="GO:0006493">
    <property type="term" value="P:protein O-linked glycosylation"/>
    <property type="evidence" value="ECO:0007669"/>
    <property type="project" value="TreeGrafter"/>
</dbReference>
<proteinExistence type="predicted"/>
<evidence type="ECO:0000256" key="4">
    <source>
        <dbReference type="ARBA" id="ARBA00023180"/>
    </source>
</evidence>
<feature type="domain" description="Ricin B lectin" evidence="6">
    <location>
        <begin position="255"/>
        <end position="380"/>
    </location>
</feature>
<evidence type="ECO:0000259" key="6">
    <source>
        <dbReference type="SMART" id="SM00458"/>
    </source>
</evidence>
<keyword evidence="8" id="KW-1185">Reference proteome</keyword>
<keyword evidence="3" id="KW-1015">Disulfide bond</keyword>
<feature type="region of interest" description="Disordered" evidence="5">
    <location>
        <begin position="28"/>
        <end position="47"/>
    </location>
</feature>
<dbReference type="InterPro" id="IPR035992">
    <property type="entry name" value="Ricin_B-like_lectins"/>
</dbReference>
<dbReference type="AlphaFoldDB" id="A0A8C4WVD6"/>
<dbReference type="GeneTree" id="ENSGT00940000166027"/>
<keyword evidence="4" id="KW-0325">Glycoprotein</keyword>
<dbReference type="PANTHER" id="PTHR11675:SF134">
    <property type="entry name" value="N-ACETYLGALACTOSAMINYLTRANSFERASE 4-RELATED"/>
    <property type="match status" value="1"/>
</dbReference>
<dbReference type="InterPro" id="IPR027791">
    <property type="entry name" value="Galactosyl_T_C"/>
</dbReference>
<dbReference type="SUPFAM" id="SSF53448">
    <property type="entry name" value="Nucleotide-diphospho-sugar transferases"/>
    <property type="match status" value="1"/>
</dbReference>
<dbReference type="SUPFAM" id="SSF50370">
    <property type="entry name" value="Ricin B-like lectins"/>
    <property type="match status" value="1"/>
</dbReference>
<dbReference type="PROSITE" id="PS50231">
    <property type="entry name" value="RICIN_B_LECTIN"/>
    <property type="match status" value="1"/>
</dbReference>
<evidence type="ECO:0000256" key="3">
    <source>
        <dbReference type="ARBA" id="ARBA00023157"/>
    </source>
</evidence>